<dbReference type="Gene3D" id="3.90.1720.10">
    <property type="entry name" value="endopeptidase domain like (from Nostoc punctiforme)"/>
    <property type="match status" value="1"/>
</dbReference>
<dbReference type="InterPro" id="IPR038765">
    <property type="entry name" value="Papain-like_cys_pep_sf"/>
</dbReference>
<gene>
    <name evidence="1" type="ORF">VAMP_12n35</name>
</gene>
<proteinExistence type="predicted"/>
<dbReference type="Proteomes" id="UP000680365">
    <property type="component" value="Unassembled WGS sequence"/>
</dbReference>
<name>A0ABS5QK73_9BACT</name>
<evidence type="ECO:0000313" key="1">
    <source>
        <dbReference type="EMBL" id="MBS8121652.1"/>
    </source>
</evidence>
<dbReference type="EMBL" id="JAEDAM010000008">
    <property type="protein sequence ID" value="MBS8121652.1"/>
    <property type="molecule type" value="Genomic_DNA"/>
</dbReference>
<organism evidence="1 2">
    <name type="scientific">Candidatus Vampirococcus lugosii</name>
    <dbReference type="NCBI Taxonomy" id="2789015"/>
    <lineage>
        <taxon>Bacteria</taxon>
        <taxon>Candidatus Absconditibacteriota</taxon>
        <taxon>Vampirococcus</taxon>
    </lineage>
</organism>
<dbReference type="Pfam" id="PF05708">
    <property type="entry name" value="Peptidase_C92"/>
    <property type="match status" value="1"/>
</dbReference>
<dbReference type="RefSeq" id="WP_213348357.1">
    <property type="nucleotide sequence ID" value="NZ_JAEDAM010000008.1"/>
</dbReference>
<keyword evidence="2" id="KW-1185">Reference proteome</keyword>
<accession>A0ABS5QK73</accession>
<protein>
    <submittedName>
        <fullName evidence="1">Uncharacterized protein</fullName>
    </submittedName>
</protein>
<evidence type="ECO:0000313" key="2">
    <source>
        <dbReference type="Proteomes" id="UP000680365"/>
    </source>
</evidence>
<comment type="caution">
    <text evidence="1">The sequence shown here is derived from an EMBL/GenBank/DDBJ whole genome shotgun (WGS) entry which is preliminary data.</text>
</comment>
<reference evidence="1 2" key="1">
    <citation type="journal article" date="2021" name="Nat. Commun.">
        <title>Reductive evolution and unique predatory mode in the CPR bacterium Vampirococcus lugosii.</title>
        <authorList>
            <person name="Moreira D."/>
            <person name="Zivanovic Y."/>
            <person name="Lopez-Archilla A.I."/>
            <person name="Iniesto M."/>
            <person name="Lopez-Garcia P."/>
        </authorList>
    </citation>
    <scope>NUCLEOTIDE SEQUENCE [LARGE SCALE GENOMIC DNA]</scope>
    <source>
        <strain evidence="1">Chiprana</strain>
    </source>
</reference>
<dbReference type="SUPFAM" id="SSF54001">
    <property type="entry name" value="Cysteine proteinases"/>
    <property type="match status" value="1"/>
</dbReference>
<dbReference type="InterPro" id="IPR024453">
    <property type="entry name" value="Peptidase_C92"/>
</dbReference>
<sequence>MRTTFSENKIKRAIGKVISNVNKDYDFSFDFNSDKYFVCSELIIKSYMKEYKNDEGLDITLKRILYSISYEPNEIVKKAFYEKNSNNKQIYPILFIDSILKKKKNFINTNEEFLKSYKRSRTSIFLK</sequence>